<proteinExistence type="inferred from homology"/>
<dbReference type="InterPro" id="IPR027417">
    <property type="entry name" value="P-loop_NTPase"/>
</dbReference>
<name>A0A0B2VVG9_TOXCA</name>
<dbReference type="GO" id="GO:0016887">
    <property type="term" value="F:ATP hydrolysis activity"/>
    <property type="evidence" value="ECO:0007669"/>
    <property type="project" value="InterPro"/>
</dbReference>
<organism evidence="4 5">
    <name type="scientific">Toxocara canis</name>
    <name type="common">Canine roundworm</name>
    <dbReference type="NCBI Taxonomy" id="6265"/>
    <lineage>
        <taxon>Eukaryota</taxon>
        <taxon>Metazoa</taxon>
        <taxon>Ecdysozoa</taxon>
        <taxon>Nematoda</taxon>
        <taxon>Chromadorea</taxon>
        <taxon>Rhabditida</taxon>
        <taxon>Spirurina</taxon>
        <taxon>Ascaridomorpha</taxon>
        <taxon>Ascaridoidea</taxon>
        <taxon>Toxocaridae</taxon>
        <taxon>Toxocara</taxon>
    </lineage>
</organism>
<dbReference type="InterPro" id="IPR003959">
    <property type="entry name" value="ATPase_AAA_core"/>
</dbReference>
<dbReference type="AlphaFoldDB" id="A0A0B2VVG9"/>
<dbReference type="OrthoDB" id="5334845at2759"/>
<dbReference type="PANTHER" id="PTHR23074:SF72">
    <property type="entry name" value="VACUOLAR PROTEIN SORTING-ASSOCIATED PROTEIN 4B"/>
    <property type="match status" value="1"/>
</dbReference>
<comment type="similarity">
    <text evidence="1">Belongs to the AAA ATPase family.</text>
</comment>
<keyword evidence="1" id="KW-0067">ATP-binding</keyword>
<dbReference type="GO" id="GO:0005524">
    <property type="term" value="F:ATP binding"/>
    <property type="evidence" value="ECO:0007669"/>
    <property type="project" value="UniProtKB-KW"/>
</dbReference>
<sequence length="248" mass="28216">MSEVSSSDLISTWSGQSEKLIRELFDHALTYTGMSVVFVDEIDSLCRIRSRAEDDSSRRVKTELLVQMQRLHNSENPTLLVYATNCPWELDSAFLRRGFEKRIFVGLPDLDSRVLLLKKFLSKTKIASDVNWEKIGETTEGYSGDDLRRLAREVAFHQFRKYKELHASQQENATASQAERIPVSAADFYEVLQSFSPSELHASQQENATASQAERIPVSAADFYEVLQSFSPSVSHISLQQYDDYKSS</sequence>
<evidence type="ECO:0000256" key="1">
    <source>
        <dbReference type="RuleBase" id="RU003651"/>
    </source>
</evidence>
<dbReference type="Pfam" id="PF17862">
    <property type="entry name" value="AAA_lid_3"/>
    <property type="match status" value="1"/>
</dbReference>
<dbReference type="Gene3D" id="3.40.50.300">
    <property type="entry name" value="P-loop containing nucleotide triphosphate hydrolases"/>
    <property type="match status" value="1"/>
</dbReference>
<dbReference type="Pfam" id="PF00004">
    <property type="entry name" value="AAA"/>
    <property type="match status" value="1"/>
</dbReference>
<keyword evidence="1" id="KW-0547">Nucleotide-binding</keyword>
<keyword evidence="5" id="KW-1185">Reference proteome</keyword>
<evidence type="ECO:0000259" key="2">
    <source>
        <dbReference type="Pfam" id="PF00004"/>
    </source>
</evidence>
<comment type="caution">
    <text evidence="4">The sequence shown here is derived from an EMBL/GenBank/DDBJ whole genome shotgun (WGS) entry which is preliminary data.</text>
</comment>
<evidence type="ECO:0000259" key="3">
    <source>
        <dbReference type="Pfam" id="PF17862"/>
    </source>
</evidence>
<dbReference type="SUPFAM" id="SSF52540">
    <property type="entry name" value="P-loop containing nucleoside triphosphate hydrolases"/>
    <property type="match status" value="1"/>
</dbReference>
<dbReference type="GO" id="GO:0016197">
    <property type="term" value="P:endosomal transport"/>
    <property type="evidence" value="ECO:0007669"/>
    <property type="project" value="TreeGrafter"/>
</dbReference>
<dbReference type="InterPro" id="IPR041569">
    <property type="entry name" value="AAA_lid_3"/>
</dbReference>
<dbReference type="GO" id="GO:0007033">
    <property type="term" value="P:vacuole organization"/>
    <property type="evidence" value="ECO:0007669"/>
    <property type="project" value="TreeGrafter"/>
</dbReference>
<dbReference type="STRING" id="6265.A0A0B2VVG9"/>
<gene>
    <name evidence="4" type="primary">AAA1</name>
    <name evidence="4" type="ORF">Tcan_17592</name>
</gene>
<dbReference type="InterPro" id="IPR050304">
    <property type="entry name" value="MT-severing_AAA_ATPase"/>
</dbReference>
<dbReference type="Gene3D" id="1.10.8.60">
    <property type="match status" value="1"/>
</dbReference>
<dbReference type="PROSITE" id="PS00674">
    <property type="entry name" value="AAA"/>
    <property type="match status" value="1"/>
</dbReference>
<reference evidence="4 5" key="1">
    <citation type="submission" date="2014-11" db="EMBL/GenBank/DDBJ databases">
        <title>Genetic blueprint of the zoonotic pathogen Toxocara canis.</title>
        <authorList>
            <person name="Zhu X.-Q."/>
            <person name="Korhonen P.K."/>
            <person name="Cai H."/>
            <person name="Young N.D."/>
            <person name="Nejsum P."/>
            <person name="von Samson-Himmelstjerna G."/>
            <person name="Boag P.R."/>
            <person name="Tan P."/>
            <person name="Li Q."/>
            <person name="Min J."/>
            <person name="Yang Y."/>
            <person name="Wang X."/>
            <person name="Fang X."/>
            <person name="Hall R.S."/>
            <person name="Hofmann A."/>
            <person name="Sternberg P.W."/>
            <person name="Jex A.R."/>
            <person name="Gasser R.B."/>
        </authorList>
    </citation>
    <scope>NUCLEOTIDE SEQUENCE [LARGE SCALE GENOMIC DNA]</scope>
    <source>
        <strain evidence="4">PN_DK_2014</strain>
    </source>
</reference>
<dbReference type="InterPro" id="IPR003960">
    <property type="entry name" value="ATPase_AAA_CS"/>
</dbReference>
<dbReference type="EMBL" id="JPKZ01000789">
    <property type="protein sequence ID" value="KHN85424.1"/>
    <property type="molecule type" value="Genomic_DNA"/>
</dbReference>
<evidence type="ECO:0000313" key="5">
    <source>
        <dbReference type="Proteomes" id="UP000031036"/>
    </source>
</evidence>
<feature type="domain" description="AAA ATPase AAA+ lid" evidence="3">
    <location>
        <begin position="129"/>
        <end position="165"/>
    </location>
</feature>
<dbReference type="Proteomes" id="UP000031036">
    <property type="component" value="Unassembled WGS sequence"/>
</dbReference>
<evidence type="ECO:0000313" key="4">
    <source>
        <dbReference type="EMBL" id="KHN85424.1"/>
    </source>
</evidence>
<accession>A0A0B2VVG9</accession>
<dbReference type="PANTHER" id="PTHR23074">
    <property type="entry name" value="AAA DOMAIN-CONTAINING"/>
    <property type="match status" value="1"/>
</dbReference>
<feature type="domain" description="ATPase AAA-type core" evidence="2">
    <location>
        <begin position="3"/>
        <end position="106"/>
    </location>
</feature>
<protein>
    <submittedName>
        <fullName evidence="4">Katanin p60 ATPase-containing subunit A1</fullName>
    </submittedName>
</protein>